<comment type="caution">
    <text evidence="6">The sequence shown here is derived from an EMBL/GenBank/DDBJ whole genome shotgun (WGS) entry which is preliminary data.</text>
</comment>
<dbReference type="EMBL" id="BJOV01000005">
    <property type="protein sequence ID" value="GEE03022.1"/>
    <property type="molecule type" value="Genomic_DNA"/>
</dbReference>
<evidence type="ECO:0000313" key="6">
    <source>
        <dbReference type="EMBL" id="GEE03022.1"/>
    </source>
</evidence>
<dbReference type="Pfam" id="PF13305">
    <property type="entry name" value="TetR_C_33"/>
    <property type="match status" value="1"/>
</dbReference>
<evidence type="ECO:0000259" key="5">
    <source>
        <dbReference type="PROSITE" id="PS50977"/>
    </source>
</evidence>
<feature type="domain" description="HTH tetR-type" evidence="5">
    <location>
        <begin position="15"/>
        <end position="75"/>
    </location>
</feature>
<evidence type="ECO:0000256" key="4">
    <source>
        <dbReference type="PROSITE-ProRule" id="PRU00335"/>
    </source>
</evidence>
<dbReference type="Proteomes" id="UP000444960">
    <property type="component" value="Unassembled WGS sequence"/>
</dbReference>
<accession>A0A7I9VCU7</accession>
<evidence type="ECO:0000256" key="2">
    <source>
        <dbReference type="ARBA" id="ARBA00023125"/>
    </source>
</evidence>
<evidence type="ECO:0000256" key="3">
    <source>
        <dbReference type="ARBA" id="ARBA00023163"/>
    </source>
</evidence>
<dbReference type="Pfam" id="PF00440">
    <property type="entry name" value="TetR_N"/>
    <property type="match status" value="1"/>
</dbReference>
<dbReference type="GO" id="GO:0003700">
    <property type="term" value="F:DNA-binding transcription factor activity"/>
    <property type="evidence" value="ECO:0007669"/>
    <property type="project" value="TreeGrafter"/>
</dbReference>
<keyword evidence="3" id="KW-0804">Transcription</keyword>
<name>A0A7I9VCU7_9ACTN</name>
<protein>
    <submittedName>
        <fullName evidence="6">TetR family transcriptional regulator</fullName>
    </submittedName>
</protein>
<proteinExistence type="predicted"/>
<dbReference type="PROSITE" id="PS50977">
    <property type="entry name" value="HTH_TETR_2"/>
    <property type="match status" value="1"/>
</dbReference>
<gene>
    <name evidence="6" type="ORF">nbrc107696_34680</name>
</gene>
<dbReference type="InterPro" id="IPR009057">
    <property type="entry name" value="Homeodomain-like_sf"/>
</dbReference>
<dbReference type="InterPro" id="IPR025996">
    <property type="entry name" value="MT1864/Rv1816-like_C"/>
</dbReference>
<dbReference type="Gene3D" id="1.10.357.10">
    <property type="entry name" value="Tetracycline Repressor, domain 2"/>
    <property type="match status" value="1"/>
</dbReference>
<evidence type="ECO:0000256" key="1">
    <source>
        <dbReference type="ARBA" id="ARBA00023015"/>
    </source>
</evidence>
<dbReference type="PANTHER" id="PTHR30055">
    <property type="entry name" value="HTH-TYPE TRANSCRIPTIONAL REGULATOR RUTR"/>
    <property type="match status" value="1"/>
</dbReference>
<feature type="DNA-binding region" description="H-T-H motif" evidence="4">
    <location>
        <begin position="38"/>
        <end position="57"/>
    </location>
</feature>
<dbReference type="AlphaFoldDB" id="A0A7I9VCU7"/>
<dbReference type="PANTHER" id="PTHR30055:SF234">
    <property type="entry name" value="HTH-TYPE TRANSCRIPTIONAL REGULATOR BETI"/>
    <property type="match status" value="1"/>
</dbReference>
<evidence type="ECO:0000313" key="7">
    <source>
        <dbReference type="Proteomes" id="UP000444960"/>
    </source>
</evidence>
<dbReference type="Gene3D" id="1.10.10.60">
    <property type="entry name" value="Homeodomain-like"/>
    <property type="match status" value="1"/>
</dbReference>
<dbReference type="InterPro" id="IPR001647">
    <property type="entry name" value="HTH_TetR"/>
</dbReference>
<dbReference type="InterPro" id="IPR036271">
    <property type="entry name" value="Tet_transcr_reg_TetR-rel_C_sf"/>
</dbReference>
<keyword evidence="7" id="KW-1185">Reference proteome</keyword>
<reference evidence="7" key="1">
    <citation type="submission" date="2019-06" db="EMBL/GenBank/DDBJ databases">
        <title>Gordonia isolated from sludge of a wastewater treatment plant.</title>
        <authorList>
            <person name="Tamura T."/>
            <person name="Aoyama K."/>
            <person name="Kang Y."/>
            <person name="Saito S."/>
            <person name="Akiyama N."/>
            <person name="Yazawa K."/>
            <person name="Gonoi T."/>
            <person name="Mikami Y."/>
        </authorList>
    </citation>
    <scope>NUCLEOTIDE SEQUENCE [LARGE SCALE GENOMIC DNA]</scope>
    <source>
        <strain evidence="7">NBRC 107696</strain>
    </source>
</reference>
<organism evidence="6 7">
    <name type="scientific">Gordonia spumicola</name>
    <dbReference type="NCBI Taxonomy" id="589161"/>
    <lineage>
        <taxon>Bacteria</taxon>
        <taxon>Bacillati</taxon>
        <taxon>Actinomycetota</taxon>
        <taxon>Actinomycetes</taxon>
        <taxon>Mycobacteriales</taxon>
        <taxon>Gordoniaceae</taxon>
        <taxon>Gordonia</taxon>
    </lineage>
</organism>
<dbReference type="InterPro" id="IPR050109">
    <property type="entry name" value="HTH-type_TetR-like_transc_reg"/>
</dbReference>
<keyword evidence="1" id="KW-0805">Transcription regulation</keyword>
<dbReference type="SUPFAM" id="SSF48498">
    <property type="entry name" value="Tetracyclin repressor-like, C-terminal domain"/>
    <property type="match status" value="1"/>
</dbReference>
<dbReference type="SUPFAM" id="SSF46689">
    <property type="entry name" value="Homeodomain-like"/>
    <property type="match status" value="1"/>
</dbReference>
<sequence length="204" mass="21832">MADDKAPSRQSRKRIATREAIIDAAEELLDRGGLDAVTLPAVSEKADVALQTIYNRVGTRDAVLLAVAERALAANREYMDAAYALPGSAEDRVTAAAAAYARFAFERPHQFRLLASPPDVPEALERIAELTAEQNGKLADAIRDGVADGSARADLDPDLTATLMWAAFNGVLSLTWRAGPRVDDIGRLLSLLASIVADGVRPRP</sequence>
<keyword evidence="2 4" id="KW-0238">DNA-binding</keyword>
<dbReference type="GO" id="GO:0000976">
    <property type="term" value="F:transcription cis-regulatory region binding"/>
    <property type="evidence" value="ECO:0007669"/>
    <property type="project" value="TreeGrafter"/>
</dbReference>